<proteinExistence type="predicted"/>
<keyword evidence="3" id="KW-1185">Reference proteome</keyword>
<sequence length="142" mass="15406">MKSVLIAAVSLAAPALTISSVPALLDVLARYGALNVYTEGSTLTATRNLERTDVKKPFFLESFVKRSLRPPSPLIVTPEEVAQQPALNQFSSPEAPNPHPNAEMGIYTASMAVLAANREVLQTAMWTRAVLRACRGGCRWCH</sequence>
<evidence type="ECO:0000313" key="3">
    <source>
        <dbReference type="Proteomes" id="UP000320762"/>
    </source>
</evidence>
<dbReference type="EMBL" id="VDMD01000019">
    <property type="protein sequence ID" value="TRM60894.1"/>
    <property type="molecule type" value="Genomic_DNA"/>
</dbReference>
<comment type="caution">
    <text evidence="2">The sequence shown here is derived from an EMBL/GenBank/DDBJ whole genome shotgun (WGS) entry which is preliminary data.</text>
</comment>
<feature type="signal peptide" evidence="1">
    <location>
        <begin position="1"/>
        <end position="19"/>
    </location>
</feature>
<organism evidence="2 3">
    <name type="scientific">Schizophyllum amplum</name>
    <dbReference type="NCBI Taxonomy" id="97359"/>
    <lineage>
        <taxon>Eukaryota</taxon>
        <taxon>Fungi</taxon>
        <taxon>Dikarya</taxon>
        <taxon>Basidiomycota</taxon>
        <taxon>Agaricomycotina</taxon>
        <taxon>Agaricomycetes</taxon>
        <taxon>Agaricomycetidae</taxon>
        <taxon>Agaricales</taxon>
        <taxon>Schizophyllaceae</taxon>
        <taxon>Schizophyllum</taxon>
    </lineage>
</organism>
<evidence type="ECO:0000256" key="1">
    <source>
        <dbReference type="SAM" id="SignalP"/>
    </source>
</evidence>
<evidence type="ECO:0000313" key="2">
    <source>
        <dbReference type="EMBL" id="TRM60894.1"/>
    </source>
</evidence>
<feature type="chain" id="PRO_5021886814" evidence="1">
    <location>
        <begin position="20"/>
        <end position="142"/>
    </location>
</feature>
<keyword evidence="1" id="KW-0732">Signal</keyword>
<gene>
    <name evidence="2" type="ORF">BD626DRAFT_571273</name>
</gene>
<accession>A0A550C7V9</accession>
<dbReference type="Proteomes" id="UP000320762">
    <property type="component" value="Unassembled WGS sequence"/>
</dbReference>
<reference evidence="2 3" key="1">
    <citation type="journal article" date="2019" name="New Phytol.">
        <title>Comparative genomics reveals unique wood-decay strategies and fruiting body development in the Schizophyllaceae.</title>
        <authorList>
            <person name="Almasi E."/>
            <person name="Sahu N."/>
            <person name="Krizsan K."/>
            <person name="Balint B."/>
            <person name="Kovacs G.M."/>
            <person name="Kiss B."/>
            <person name="Cseklye J."/>
            <person name="Drula E."/>
            <person name="Henrissat B."/>
            <person name="Nagy I."/>
            <person name="Chovatia M."/>
            <person name="Adam C."/>
            <person name="LaButti K."/>
            <person name="Lipzen A."/>
            <person name="Riley R."/>
            <person name="Grigoriev I.V."/>
            <person name="Nagy L.G."/>
        </authorList>
    </citation>
    <scope>NUCLEOTIDE SEQUENCE [LARGE SCALE GENOMIC DNA]</scope>
    <source>
        <strain evidence="2 3">NL-1724</strain>
    </source>
</reference>
<protein>
    <submittedName>
        <fullName evidence="2">Uncharacterized protein</fullName>
    </submittedName>
</protein>
<dbReference type="AlphaFoldDB" id="A0A550C7V9"/>
<name>A0A550C7V9_9AGAR</name>